<gene>
    <name evidence="1" type="ORF">TAE01_37060</name>
</gene>
<dbReference type="AlphaFoldDB" id="A0A512D5Z6"/>
<name>A0A512D5Z6_9MICO</name>
<sequence length="193" mass="21496">MPDTAALEAIQDDCLHLLMTTASFRHFSETFDPNRGSRLDLHMAMIQLRAIENDIVVRICRFDDEGPNQVSLRYAAKAARAAGLRDADIKVIDARVKKFRQTINPLKTRLRNQHVGHLAAGVTQPHDALGLMSPESVLAWCWEPVRIVDLLAQTSCAYGLEPTRGQQLDLRAYCGVDSETFPPLEACVLRGTD</sequence>
<dbReference type="RefSeq" id="WP_147068276.1">
    <property type="nucleotide sequence ID" value="NZ_BAAARO010000041.1"/>
</dbReference>
<reference evidence="1 2" key="1">
    <citation type="submission" date="2019-07" db="EMBL/GenBank/DDBJ databases">
        <title>Whole genome shotgun sequence of Terrabacter aerolatus NBRC 106305.</title>
        <authorList>
            <person name="Hosoyama A."/>
            <person name="Uohara A."/>
            <person name="Ohji S."/>
            <person name="Ichikawa N."/>
        </authorList>
    </citation>
    <scope>NUCLEOTIDE SEQUENCE [LARGE SCALE GENOMIC DNA]</scope>
    <source>
        <strain evidence="1 2">NBRC 106305</strain>
    </source>
</reference>
<comment type="caution">
    <text evidence="1">The sequence shown here is derived from an EMBL/GenBank/DDBJ whole genome shotgun (WGS) entry which is preliminary data.</text>
</comment>
<evidence type="ECO:0008006" key="3">
    <source>
        <dbReference type="Google" id="ProtNLM"/>
    </source>
</evidence>
<proteinExistence type="predicted"/>
<dbReference type="OrthoDB" id="797123at2"/>
<dbReference type="EMBL" id="BJYX01000030">
    <property type="protein sequence ID" value="GEO31896.1"/>
    <property type="molecule type" value="Genomic_DNA"/>
</dbReference>
<keyword evidence="2" id="KW-1185">Reference proteome</keyword>
<protein>
    <recommendedName>
        <fullName evidence="3">HEPN AbiU2-like domain-containing protein</fullName>
    </recommendedName>
</protein>
<organism evidence="1 2">
    <name type="scientific">Terrabacter aerolatus</name>
    <dbReference type="NCBI Taxonomy" id="422442"/>
    <lineage>
        <taxon>Bacteria</taxon>
        <taxon>Bacillati</taxon>
        <taxon>Actinomycetota</taxon>
        <taxon>Actinomycetes</taxon>
        <taxon>Micrococcales</taxon>
        <taxon>Intrasporangiaceae</taxon>
        <taxon>Terrabacter</taxon>
    </lineage>
</organism>
<dbReference type="Proteomes" id="UP000321534">
    <property type="component" value="Unassembled WGS sequence"/>
</dbReference>
<accession>A0A512D5Z6</accession>
<evidence type="ECO:0000313" key="2">
    <source>
        <dbReference type="Proteomes" id="UP000321534"/>
    </source>
</evidence>
<evidence type="ECO:0000313" key="1">
    <source>
        <dbReference type="EMBL" id="GEO31896.1"/>
    </source>
</evidence>